<dbReference type="Proteomes" id="UP001374599">
    <property type="component" value="Unassembled WGS sequence"/>
</dbReference>
<proteinExistence type="predicted"/>
<name>A0ACB5UFA8_9FIRM</name>
<accession>A0ACB5UFA8</accession>
<evidence type="ECO:0000313" key="2">
    <source>
        <dbReference type="Proteomes" id="UP001374599"/>
    </source>
</evidence>
<evidence type="ECO:0000313" key="1">
    <source>
        <dbReference type="EMBL" id="GMQ61229.1"/>
    </source>
</evidence>
<protein>
    <submittedName>
        <fullName evidence="1">Uncharacterized protein</fullName>
    </submittedName>
</protein>
<dbReference type="EMBL" id="BTPU01000005">
    <property type="protein sequence ID" value="GMQ61229.1"/>
    <property type="molecule type" value="Genomic_DNA"/>
</dbReference>
<keyword evidence="2" id="KW-1185">Reference proteome</keyword>
<organism evidence="1 2">
    <name type="scientific">Vallitalea maricola</name>
    <dbReference type="NCBI Taxonomy" id="3074433"/>
    <lineage>
        <taxon>Bacteria</taxon>
        <taxon>Bacillati</taxon>
        <taxon>Bacillota</taxon>
        <taxon>Clostridia</taxon>
        <taxon>Lachnospirales</taxon>
        <taxon>Vallitaleaceae</taxon>
        <taxon>Vallitalea</taxon>
    </lineage>
</organism>
<gene>
    <name evidence="1" type="ORF">AN2V17_04570</name>
</gene>
<sequence length="210" mass="24346">MTVSAKQGLEILRTTSNFQWYIIPILIIVIYIYAVEVEKRNWNVLLAGLAFWGMDWFNEIWNSLVFHFSGYAPVWGAPTKSAYLILIGLNIEITFMFLVAGIACAKMLPKDKKKKILGIPNRYFLVVFNSILFVIVEIILNRIGVLTWEYSWWQPYCPWLILLIGYMPFIAMCYIVHDMKKIKNKLITVGIIFAVDILGLVIFGAILRWI</sequence>
<comment type="caution">
    <text evidence="1">The sequence shown here is derived from an EMBL/GenBank/DDBJ whole genome shotgun (WGS) entry which is preliminary data.</text>
</comment>
<reference evidence="1" key="1">
    <citation type="submission" date="2023-09" db="EMBL/GenBank/DDBJ databases">
        <title>Vallitalea sediminicola and Vallitalea maricola sp. nov., anaerobic bacteria isolated from marine sediment.</title>
        <authorList>
            <person name="Hirano S."/>
            <person name="Maeda A."/>
            <person name="Terahara T."/>
            <person name="Mori K."/>
            <person name="Hamada M."/>
            <person name="Matsumoto R."/>
            <person name="Kobayashi T."/>
        </authorList>
    </citation>
    <scope>NUCLEOTIDE SEQUENCE</scope>
    <source>
        <strain evidence="1">AN17-2</strain>
    </source>
</reference>